<accession>A0A117RRH0</accession>
<dbReference type="EMBL" id="LMWY01000005">
    <property type="protein sequence ID" value="KUO05241.1"/>
    <property type="molecule type" value="Genomic_DNA"/>
</dbReference>
<dbReference type="STRING" id="661399.AQJ67_07635"/>
<sequence>MLFQAPAVAALETGVQHGRGLRSEQLACDGAEVAVELLGLADVVGDDEDGSTVVQASNPNGAARSHTLASTTGRYLRLWVTRLGGPASDESTRYRPQLAETRIK</sequence>
<evidence type="ECO:0000313" key="2">
    <source>
        <dbReference type="EMBL" id="KUO05241.1"/>
    </source>
</evidence>
<feature type="region of interest" description="Disordered" evidence="1">
    <location>
        <begin position="85"/>
        <end position="104"/>
    </location>
</feature>
<reference evidence="2 3" key="1">
    <citation type="submission" date="2015-10" db="EMBL/GenBank/DDBJ databases">
        <title>Draft genome sequence of Streptomyces caeruleatus NRRL B-24802, type strain for the species Streptomyces caeruleatus.</title>
        <authorList>
            <person name="Ruckert C."/>
            <person name="Winkler A."/>
            <person name="Kalinowski J."/>
            <person name="Kampfer P."/>
            <person name="Glaeser S."/>
        </authorList>
    </citation>
    <scope>NUCLEOTIDE SEQUENCE [LARGE SCALE GENOMIC DNA]</scope>
    <source>
        <strain evidence="2 3">NRRL B-24802</strain>
    </source>
</reference>
<organism evidence="2 3">
    <name type="scientific">Streptomyces caeruleatus</name>
    <dbReference type="NCBI Taxonomy" id="661399"/>
    <lineage>
        <taxon>Bacteria</taxon>
        <taxon>Bacillati</taxon>
        <taxon>Actinomycetota</taxon>
        <taxon>Actinomycetes</taxon>
        <taxon>Kitasatosporales</taxon>
        <taxon>Streptomycetaceae</taxon>
        <taxon>Streptomyces</taxon>
    </lineage>
</organism>
<keyword evidence="3" id="KW-1185">Reference proteome</keyword>
<protein>
    <submittedName>
        <fullName evidence="2">Uncharacterized protein</fullName>
    </submittedName>
</protein>
<comment type="caution">
    <text evidence="2">The sequence shown here is derived from an EMBL/GenBank/DDBJ whole genome shotgun (WGS) entry which is preliminary data.</text>
</comment>
<evidence type="ECO:0000313" key="3">
    <source>
        <dbReference type="Proteomes" id="UP000053429"/>
    </source>
</evidence>
<proteinExistence type="predicted"/>
<dbReference type="AlphaFoldDB" id="A0A117RRH0"/>
<name>A0A117RRH0_9ACTN</name>
<gene>
    <name evidence="2" type="ORF">AQJ67_07635</name>
</gene>
<evidence type="ECO:0000256" key="1">
    <source>
        <dbReference type="SAM" id="MobiDB-lite"/>
    </source>
</evidence>
<dbReference type="Proteomes" id="UP000053429">
    <property type="component" value="Unassembled WGS sequence"/>
</dbReference>